<dbReference type="PROSITE" id="PS50011">
    <property type="entry name" value="PROTEIN_KINASE_DOM"/>
    <property type="match status" value="1"/>
</dbReference>
<dbReference type="FunFam" id="3.30.200.20:FF:000035">
    <property type="entry name" value="Serine/threonine protein kinase Stk1"/>
    <property type="match status" value="1"/>
</dbReference>
<dbReference type="Proteomes" id="UP000294813">
    <property type="component" value="Unassembled WGS sequence"/>
</dbReference>
<dbReference type="PROSITE" id="PS51178">
    <property type="entry name" value="PASTA"/>
    <property type="match status" value="3"/>
</dbReference>
<evidence type="ECO:0000313" key="12">
    <source>
        <dbReference type="EMBL" id="TCP68162.1"/>
    </source>
</evidence>
<keyword evidence="13" id="KW-1185">Reference proteome</keyword>
<protein>
    <recommendedName>
        <fullName evidence="1">non-specific serine/threonine protein kinase</fullName>
        <ecNumber evidence="1">2.7.11.1</ecNumber>
    </recommendedName>
</protein>
<dbReference type="Pfam" id="PF00069">
    <property type="entry name" value="Pkinase"/>
    <property type="match status" value="1"/>
</dbReference>
<dbReference type="FunFam" id="1.10.510.10:FF:000021">
    <property type="entry name" value="Serine/threonine protein kinase"/>
    <property type="match status" value="1"/>
</dbReference>
<comment type="catalytic activity">
    <reaction evidence="8">
        <text>L-seryl-[protein] + ATP = O-phospho-L-seryl-[protein] + ADP + H(+)</text>
        <dbReference type="Rhea" id="RHEA:17989"/>
        <dbReference type="Rhea" id="RHEA-COMP:9863"/>
        <dbReference type="Rhea" id="RHEA-COMP:11604"/>
        <dbReference type="ChEBI" id="CHEBI:15378"/>
        <dbReference type="ChEBI" id="CHEBI:29999"/>
        <dbReference type="ChEBI" id="CHEBI:30616"/>
        <dbReference type="ChEBI" id="CHEBI:83421"/>
        <dbReference type="ChEBI" id="CHEBI:456216"/>
        <dbReference type="EC" id="2.7.11.1"/>
    </reaction>
</comment>
<evidence type="ECO:0000256" key="9">
    <source>
        <dbReference type="SAM" id="Phobius"/>
    </source>
</evidence>
<proteinExistence type="predicted"/>
<keyword evidence="2" id="KW-0723">Serine/threonine-protein kinase</keyword>
<feature type="transmembrane region" description="Helical" evidence="9">
    <location>
        <begin position="355"/>
        <end position="374"/>
    </location>
</feature>
<evidence type="ECO:0000256" key="1">
    <source>
        <dbReference type="ARBA" id="ARBA00012513"/>
    </source>
</evidence>
<evidence type="ECO:0000259" key="10">
    <source>
        <dbReference type="PROSITE" id="PS50011"/>
    </source>
</evidence>
<organism evidence="12 13">
    <name type="scientific">Heliophilum fasciatum</name>
    <dbReference type="NCBI Taxonomy" id="35700"/>
    <lineage>
        <taxon>Bacteria</taxon>
        <taxon>Bacillati</taxon>
        <taxon>Bacillota</taxon>
        <taxon>Clostridia</taxon>
        <taxon>Eubacteriales</taxon>
        <taxon>Heliobacteriaceae</taxon>
        <taxon>Heliophilum</taxon>
    </lineage>
</organism>
<dbReference type="SUPFAM" id="SSF56112">
    <property type="entry name" value="Protein kinase-like (PK-like)"/>
    <property type="match status" value="1"/>
</dbReference>
<dbReference type="InterPro" id="IPR008271">
    <property type="entry name" value="Ser/Thr_kinase_AS"/>
</dbReference>
<dbReference type="SMART" id="SM00740">
    <property type="entry name" value="PASTA"/>
    <property type="match status" value="3"/>
</dbReference>
<comment type="catalytic activity">
    <reaction evidence="7">
        <text>L-threonyl-[protein] + ATP = O-phospho-L-threonyl-[protein] + ADP + H(+)</text>
        <dbReference type="Rhea" id="RHEA:46608"/>
        <dbReference type="Rhea" id="RHEA-COMP:11060"/>
        <dbReference type="Rhea" id="RHEA-COMP:11605"/>
        <dbReference type="ChEBI" id="CHEBI:15378"/>
        <dbReference type="ChEBI" id="CHEBI:30013"/>
        <dbReference type="ChEBI" id="CHEBI:30616"/>
        <dbReference type="ChEBI" id="CHEBI:61977"/>
        <dbReference type="ChEBI" id="CHEBI:456216"/>
        <dbReference type="EC" id="2.7.11.1"/>
    </reaction>
</comment>
<evidence type="ECO:0000256" key="7">
    <source>
        <dbReference type="ARBA" id="ARBA00047899"/>
    </source>
</evidence>
<keyword evidence="4" id="KW-0547">Nucleotide-binding</keyword>
<keyword evidence="6" id="KW-0067">ATP-binding</keyword>
<dbReference type="OrthoDB" id="9788659at2"/>
<dbReference type="CDD" id="cd14014">
    <property type="entry name" value="STKc_PknB_like"/>
    <property type="match status" value="1"/>
</dbReference>
<gene>
    <name evidence="12" type="ORF">EDD73_10464</name>
</gene>
<dbReference type="EMBL" id="SLXT01000004">
    <property type="protein sequence ID" value="TCP68162.1"/>
    <property type="molecule type" value="Genomic_DNA"/>
</dbReference>
<keyword evidence="9" id="KW-0812">Transmembrane</keyword>
<evidence type="ECO:0000256" key="6">
    <source>
        <dbReference type="ARBA" id="ARBA00022840"/>
    </source>
</evidence>
<dbReference type="AlphaFoldDB" id="A0A4R2RUW3"/>
<dbReference type="Gene3D" id="3.30.200.20">
    <property type="entry name" value="Phosphorylase Kinase, domain 1"/>
    <property type="match status" value="1"/>
</dbReference>
<feature type="domain" description="Protein kinase" evidence="10">
    <location>
        <begin position="10"/>
        <end position="273"/>
    </location>
</feature>
<dbReference type="GO" id="GO:0005524">
    <property type="term" value="F:ATP binding"/>
    <property type="evidence" value="ECO:0007669"/>
    <property type="project" value="UniProtKB-KW"/>
</dbReference>
<dbReference type="EC" id="2.7.11.1" evidence="1"/>
<evidence type="ECO:0000256" key="2">
    <source>
        <dbReference type="ARBA" id="ARBA00022527"/>
    </source>
</evidence>
<dbReference type="Gene3D" id="3.30.10.20">
    <property type="match status" value="3"/>
</dbReference>
<dbReference type="InterPro" id="IPR000719">
    <property type="entry name" value="Prot_kinase_dom"/>
</dbReference>
<dbReference type="PANTHER" id="PTHR43289">
    <property type="entry name" value="MITOGEN-ACTIVATED PROTEIN KINASE KINASE KINASE 20-RELATED"/>
    <property type="match status" value="1"/>
</dbReference>
<dbReference type="InterPro" id="IPR011009">
    <property type="entry name" value="Kinase-like_dom_sf"/>
</dbReference>
<keyword evidence="9" id="KW-1133">Transmembrane helix</keyword>
<keyword evidence="5 12" id="KW-0418">Kinase</keyword>
<evidence type="ECO:0000259" key="11">
    <source>
        <dbReference type="PROSITE" id="PS51178"/>
    </source>
</evidence>
<dbReference type="GO" id="GO:0004674">
    <property type="term" value="F:protein serine/threonine kinase activity"/>
    <property type="evidence" value="ECO:0007669"/>
    <property type="project" value="UniProtKB-KW"/>
</dbReference>
<dbReference type="PROSITE" id="PS00108">
    <property type="entry name" value="PROTEIN_KINASE_ST"/>
    <property type="match status" value="1"/>
</dbReference>
<reference evidence="12 13" key="1">
    <citation type="submission" date="2019-03" db="EMBL/GenBank/DDBJ databases">
        <title>Genomic Encyclopedia of Type Strains, Phase IV (KMG-IV): sequencing the most valuable type-strain genomes for metagenomic binning, comparative biology and taxonomic classification.</title>
        <authorList>
            <person name="Goeker M."/>
        </authorList>
    </citation>
    <scope>NUCLEOTIDE SEQUENCE [LARGE SCALE GENOMIC DNA]</scope>
    <source>
        <strain evidence="12 13">DSM 11170</strain>
    </source>
</reference>
<keyword evidence="9" id="KW-0472">Membrane</keyword>
<evidence type="ECO:0000256" key="3">
    <source>
        <dbReference type="ARBA" id="ARBA00022679"/>
    </source>
</evidence>
<name>A0A4R2RUW3_9FIRM</name>
<dbReference type="Gene3D" id="1.10.510.10">
    <property type="entry name" value="Transferase(Phosphotransferase) domain 1"/>
    <property type="match status" value="1"/>
</dbReference>
<dbReference type="NCBIfam" id="NF033483">
    <property type="entry name" value="PknB_PASTA_kin"/>
    <property type="match status" value="1"/>
</dbReference>
<accession>A0A4R2RUW3</accession>
<dbReference type="CDD" id="cd06577">
    <property type="entry name" value="PASTA_pknB"/>
    <property type="match status" value="3"/>
</dbReference>
<evidence type="ECO:0000256" key="4">
    <source>
        <dbReference type="ARBA" id="ARBA00022741"/>
    </source>
</evidence>
<dbReference type="RefSeq" id="WP_131918191.1">
    <property type="nucleotide sequence ID" value="NZ_JAOQNU010000004.1"/>
</dbReference>
<feature type="domain" description="PASTA" evidence="11">
    <location>
        <begin position="447"/>
        <end position="512"/>
    </location>
</feature>
<keyword evidence="3" id="KW-0808">Transferase</keyword>
<evidence type="ECO:0000256" key="8">
    <source>
        <dbReference type="ARBA" id="ARBA00048679"/>
    </source>
</evidence>
<dbReference type="PANTHER" id="PTHR43289:SF34">
    <property type="entry name" value="SERINE_THREONINE-PROTEIN KINASE YBDM-RELATED"/>
    <property type="match status" value="1"/>
</dbReference>
<comment type="caution">
    <text evidence="12">The sequence shown here is derived from an EMBL/GenBank/DDBJ whole genome shotgun (WGS) entry which is preliminary data.</text>
</comment>
<evidence type="ECO:0000256" key="5">
    <source>
        <dbReference type="ARBA" id="ARBA00022777"/>
    </source>
</evidence>
<dbReference type="SMART" id="SM00220">
    <property type="entry name" value="S_TKc"/>
    <property type="match status" value="1"/>
</dbReference>
<evidence type="ECO:0000313" key="13">
    <source>
        <dbReference type="Proteomes" id="UP000294813"/>
    </source>
</evidence>
<feature type="domain" description="PASTA" evidence="11">
    <location>
        <begin position="379"/>
        <end position="446"/>
    </location>
</feature>
<dbReference type="Pfam" id="PF03793">
    <property type="entry name" value="PASTA"/>
    <property type="match status" value="3"/>
</dbReference>
<sequence length="657" mass="72730">MIDRVFAERYEIQEHLGGGGMAHVYKAWDRKLERAVTVKILRDSLTTDEEFVRRFRREAQAIACLSHPNIVNVYDVGREGETDYIVMEYIHGPTLKEVIRRRAPLAPEEAIDLAKQICDALEHAHEQGIVHRDIKPHNILLTRNGRVKVTDFGIARSITQSTMTMTMERTIVGSVHYLSPEQAKGVPVDAKSDIYALGVVLYELLSGRLPFEGDTPIAVALQQIQQTPPALTEVNPQVPAALQEIVLRALEKDPARRYRNARAFKEDLENVFTGQIIGRLPVPDDDSPTMRIGSDLAKLLQAAPLPQQPQPLPQLPPQPFREELQATLPPGGMEMPVMAPNGEEQNQRRKKKRNILIGSVAAMVLVLVGLFWAWKSYMNVPEVKVPDVVGRHHLEATSILQRANLTFTPTTAYSPTVAKDYVISQDPPGGDQLVKQGREIRLTISLGPRNVKLPDVTKKFQQEAMALLQEDFKIEIDEQIHAQIPAGIVIAQFPPGNTEQATGSTVRLTISKGAGEKKPLPNVIGYKVQEAQAKMEELKIDVKLKADETSDAPVGTIVAQDPPPETLVKIGDVVTLTYSGAPATPAPKTLSVTIPVPNDGKEHLVRLVLQDKNGNRQEVYSGKHRGGEAVTKEISYTGETLIQGYVDTTKFLEKTVR</sequence>
<feature type="domain" description="PASTA" evidence="11">
    <location>
        <begin position="514"/>
        <end position="580"/>
    </location>
</feature>
<dbReference type="InterPro" id="IPR005543">
    <property type="entry name" value="PASTA_dom"/>
</dbReference>